<dbReference type="SUPFAM" id="SSF103515">
    <property type="entry name" value="Autotransporter"/>
    <property type="match status" value="1"/>
</dbReference>
<proteinExistence type="predicted"/>
<dbReference type="Pfam" id="PF12099">
    <property type="entry name" value="DUF3575"/>
    <property type="match status" value="1"/>
</dbReference>
<comment type="caution">
    <text evidence="2">The sequence shown here is derived from an EMBL/GenBank/DDBJ whole genome shotgun (WGS) entry which is preliminary data.</text>
</comment>
<dbReference type="InterPro" id="IPR021958">
    <property type="entry name" value="DUF3575"/>
</dbReference>
<accession>A0A015TRU5</accession>
<feature type="chain" id="PRO_5001476637" description="DUF3575 domain-containing protein" evidence="1">
    <location>
        <begin position="21"/>
        <end position="180"/>
    </location>
</feature>
<dbReference type="Proteomes" id="UP000020529">
    <property type="component" value="Unassembled WGS sequence"/>
</dbReference>
<organism evidence="2 3">
    <name type="scientific">Bacteroides fragilis str. 3988T(B)14</name>
    <dbReference type="NCBI Taxonomy" id="1339315"/>
    <lineage>
        <taxon>Bacteria</taxon>
        <taxon>Pseudomonadati</taxon>
        <taxon>Bacteroidota</taxon>
        <taxon>Bacteroidia</taxon>
        <taxon>Bacteroidales</taxon>
        <taxon>Bacteroidaceae</taxon>
        <taxon>Bacteroides</taxon>
    </lineage>
</organism>
<evidence type="ECO:0000313" key="3">
    <source>
        <dbReference type="Proteomes" id="UP000020529"/>
    </source>
</evidence>
<dbReference type="PATRIC" id="fig|1339315.3.peg.3508"/>
<dbReference type="GeneID" id="60366474"/>
<evidence type="ECO:0000256" key="1">
    <source>
        <dbReference type="SAM" id="SignalP"/>
    </source>
</evidence>
<dbReference type="InterPro" id="IPR036709">
    <property type="entry name" value="Autotransporte_beta_dom_sf"/>
</dbReference>
<name>A0A015TRU5_BACFG</name>
<feature type="signal peptide" evidence="1">
    <location>
        <begin position="1"/>
        <end position="20"/>
    </location>
</feature>
<reference evidence="2 3" key="1">
    <citation type="submission" date="2014-02" db="EMBL/GenBank/DDBJ databases">
        <authorList>
            <person name="Sears C."/>
            <person name="Carroll K."/>
            <person name="Sack B.R."/>
            <person name="Qadri F."/>
            <person name="Myers L.L."/>
            <person name="Chung G.-T."/>
            <person name="Escheverria P."/>
            <person name="Fraser C.M."/>
            <person name="Sadzewicz L."/>
            <person name="Shefchek K.A."/>
            <person name="Tallon L."/>
            <person name="Das S.P."/>
            <person name="Daugherty S."/>
            <person name="Mongodin E.F."/>
        </authorList>
    </citation>
    <scope>NUCLEOTIDE SEQUENCE [LARGE SCALE GENOMIC DNA]</scope>
    <source>
        <strain evidence="3">3988T(B)14</strain>
    </source>
</reference>
<sequence>MKKRAFFLLLLLLIPLTSILSQEIALKTNALSWATTTINLGAEFKISPRLTAGADIMYKGWSFLSDNRKMGGFLVQPEAKYWFCIPFYKHFMGLHAHYGQYNGGFSKYRYQGDLYGIGLSYGYQWIWKRRWNIEVSAGIGYASMNYDKYERPKCGLFLGKDHSNYFGLTKLGVSLIYILK</sequence>
<dbReference type="RefSeq" id="WP_005799003.1">
    <property type="nucleotide sequence ID" value="NZ_JGCY01000358.1"/>
</dbReference>
<gene>
    <name evidence="2" type="ORF">M124_2821</name>
</gene>
<keyword evidence="1" id="KW-0732">Signal</keyword>
<evidence type="ECO:0008006" key="4">
    <source>
        <dbReference type="Google" id="ProtNLM"/>
    </source>
</evidence>
<dbReference type="EMBL" id="JGCY01000358">
    <property type="protein sequence ID" value="EXY73386.1"/>
    <property type="molecule type" value="Genomic_DNA"/>
</dbReference>
<dbReference type="Gene3D" id="2.40.128.130">
    <property type="entry name" value="Autotransporter beta-domain"/>
    <property type="match status" value="1"/>
</dbReference>
<evidence type="ECO:0000313" key="2">
    <source>
        <dbReference type="EMBL" id="EXY73386.1"/>
    </source>
</evidence>
<dbReference type="AlphaFoldDB" id="A0A015TRU5"/>
<protein>
    <recommendedName>
        <fullName evidence="4">DUF3575 domain-containing protein</fullName>
    </recommendedName>
</protein>